<evidence type="ECO:0000256" key="1">
    <source>
        <dbReference type="SAM" id="MobiDB-lite"/>
    </source>
</evidence>
<dbReference type="RefSeq" id="WP_095042285.1">
    <property type="nucleotide sequence ID" value="NZ_LN890655.1"/>
</dbReference>
<dbReference type="KEGG" id="pbf:CFX0092_A0827"/>
<dbReference type="EMBL" id="LN890655">
    <property type="protein sequence ID" value="CUS02705.2"/>
    <property type="molecule type" value="Genomic_DNA"/>
</dbReference>
<feature type="region of interest" description="Disordered" evidence="1">
    <location>
        <begin position="202"/>
        <end position="222"/>
    </location>
</feature>
<sequence length="585" mass="63040">MSTKKPTSGGKNNPKQNRNALPPGVTKKRKSTGFIETTGYKPNWLETGPLDPEMLPDPLLEDDSPLSADEFEALQQALQGFYQQEALDHPEDAPVPPVVAEVAAPVAEPVVEPAEPPAEGALPEDPAPEDQPAPDQPPAPEAWIQPLLADDALSAGVARPLTVAPPVPVVDDVFEDETDIIEEEAVAEPPLAIEPAVAAAVVEPPAPAKPRRQQAERSGPRRRRDRLGLGLLFISLLLLGAAALVYYVNPFSRLALGAASLARPVASSDSASPATGSGNWCVQGEFQAASAAPVALVDGGAGGDLLGEDGIFSVEQVIPRPGAYEWQVIDCDNPELIFPPAPAWITTTAADQPVTFTFDSNESADPLFFPIPFVVSALDAAEDYRLVGDFQGWNPDDASGRLEQINIGLYQQVRRIARAGSYEGYVIAGNRRQAIDAYGRTTEPIPFAFETERNGDYVVFLVDTDRGRASVIYDMPPLLASLSYGRGHLILSLTLAGLSLLLLLGLMARYLVLHNRRLQLDSGCPRCGRSELMRIARRSSDRFLHIFGIPAYRYRCRHCTWEGSRLSESGETVSPGISTSRFSGD</sequence>
<evidence type="ECO:0000313" key="4">
    <source>
        <dbReference type="Proteomes" id="UP000215027"/>
    </source>
</evidence>
<feature type="region of interest" description="Disordered" evidence="1">
    <location>
        <begin position="106"/>
        <end position="141"/>
    </location>
</feature>
<feature type="region of interest" description="Disordered" evidence="1">
    <location>
        <begin position="1"/>
        <end position="70"/>
    </location>
</feature>
<proteinExistence type="predicted"/>
<gene>
    <name evidence="3" type="ORF">CFX0092_A0827</name>
</gene>
<dbReference type="Proteomes" id="UP000215027">
    <property type="component" value="Chromosome I"/>
</dbReference>
<feature type="compositionally biased region" description="Low complexity" evidence="1">
    <location>
        <begin position="49"/>
        <end position="58"/>
    </location>
</feature>
<evidence type="ECO:0000256" key="2">
    <source>
        <dbReference type="SAM" id="Phobius"/>
    </source>
</evidence>
<feature type="transmembrane region" description="Helical" evidence="2">
    <location>
        <begin position="227"/>
        <end position="248"/>
    </location>
</feature>
<reference evidence="3" key="1">
    <citation type="submission" date="2016-01" db="EMBL/GenBank/DDBJ databases">
        <authorList>
            <person name="Mcilroy J.S."/>
            <person name="Karst M S."/>
            <person name="Albertsen M."/>
        </authorList>
    </citation>
    <scope>NUCLEOTIDE SEQUENCE</scope>
    <source>
        <strain evidence="3">Cfx-K</strain>
    </source>
</reference>
<dbReference type="AlphaFoldDB" id="A0A160T2B4"/>
<accession>A0A160T2B4</accession>
<keyword evidence="2" id="KW-0472">Membrane</keyword>
<feature type="transmembrane region" description="Helical" evidence="2">
    <location>
        <begin position="489"/>
        <end position="512"/>
    </location>
</feature>
<name>A0A160T2B4_9CHLR</name>
<feature type="compositionally biased region" description="Low complexity" evidence="1">
    <location>
        <begin position="106"/>
        <end position="124"/>
    </location>
</feature>
<feature type="compositionally biased region" description="Acidic residues" evidence="1">
    <location>
        <begin position="59"/>
        <end position="70"/>
    </location>
</feature>
<feature type="compositionally biased region" description="Polar residues" evidence="1">
    <location>
        <begin position="1"/>
        <end position="19"/>
    </location>
</feature>
<organism evidence="3 4">
    <name type="scientific">Candidatus Promineifilum breve</name>
    <dbReference type="NCBI Taxonomy" id="1806508"/>
    <lineage>
        <taxon>Bacteria</taxon>
        <taxon>Bacillati</taxon>
        <taxon>Chloroflexota</taxon>
        <taxon>Ardenticatenia</taxon>
        <taxon>Candidatus Promineifilales</taxon>
        <taxon>Candidatus Promineifilaceae</taxon>
        <taxon>Candidatus Promineifilum</taxon>
    </lineage>
</organism>
<keyword evidence="2" id="KW-1133">Transmembrane helix</keyword>
<evidence type="ECO:0000313" key="3">
    <source>
        <dbReference type="EMBL" id="CUS02705.2"/>
    </source>
</evidence>
<feature type="region of interest" description="Disordered" evidence="1">
    <location>
        <begin position="566"/>
        <end position="585"/>
    </location>
</feature>
<feature type="compositionally biased region" description="Pro residues" evidence="1">
    <location>
        <begin position="129"/>
        <end position="140"/>
    </location>
</feature>
<protein>
    <submittedName>
        <fullName evidence="3">Uncharacterized protein</fullName>
    </submittedName>
</protein>
<keyword evidence="2" id="KW-0812">Transmembrane</keyword>
<keyword evidence="4" id="KW-1185">Reference proteome</keyword>